<keyword evidence="12" id="KW-0812">Transmembrane</keyword>
<keyword evidence="7" id="KW-0547">Nucleotide-binding</keyword>
<dbReference type="EC" id="2.7.13.3" evidence="3"/>
<dbReference type="EMBL" id="CP034235">
    <property type="protein sequence ID" value="QGQ99928.1"/>
    <property type="molecule type" value="Genomic_DNA"/>
</dbReference>
<dbReference type="GO" id="GO:0005886">
    <property type="term" value="C:plasma membrane"/>
    <property type="evidence" value="ECO:0007669"/>
    <property type="project" value="UniProtKB-SubCell"/>
</dbReference>
<dbReference type="SMART" id="SM00387">
    <property type="entry name" value="HATPase_c"/>
    <property type="match status" value="1"/>
</dbReference>
<evidence type="ECO:0000256" key="2">
    <source>
        <dbReference type="ARBA" id="ARBA00004651"/>
    </source>
</evidence>
<dbReference type="GO" id="GO:0000155">
    <property type="term" value="F:phosphorelay sensor kinase activity"/>
    <property type="evidence" value="ECO:0007669"/>
    <property type="project" value="InterPro"/>
</dbReference>
<keyword evidence="6" id="KW-0808">Transferase</keyword>
<keyword evidence="9" id="KW-0067">ATP-binding</keyword>
<keyword evidence="16" id="KW-1185">Reference proteome</keyword>
<evidence type="ECO:0000256" key="5">
    <source>
        <dbReference type="ARBA" id="ARBA00022553"/>
    </source>
</evidence>
<dbReference type="PROSITE" id="PS50885">
    <property type="entry name" value="HAMP"/>
    <property type="match status" value="1"/>
</dbReference>
<evidence type="ECO:0000256" key="3">
    <source>
        <dbReference type="ARBA" id="ARBA00012438"/>
    </source>
</evidence>
<dbReference type="Proteomes" id="UP000426246">
    <property type="component" value="Chromosome"/>
</dbReference>
<feature type="transmembrane region" description="Helical" evidence="12">
    <location>
        <begin position="265"/>
        <end position="282"/>
    </location>
</feature>
<dbReference type="OrthoDB" id="9776552at2"/>
<evidence type="ECO:0000256" key="8">
    <source>
        <dbReference type="ARBA" id="ARBA00022777"/>
    </source>
</evidence>
<evidence type="ECO:0000256" key="6">
    <source>
        <dbReference type="ARBA" id="ARBA00022679"/>
    </source>
</evidence>
<evidence type="ECO:0000259" key="13">
    <source>
        <dbReference type="PROSITE" id="PS50109"/>
    </source>
</evidence>
<sequence length="559" mass="63760">MIICFSITYFSVQYAYSIYDEQLYIKSSQVLDLSSNGIENELKKIERLSFNVATDINIQTDLEELNETALDYQKLIIRNAITDKLVQYAGYEKYVYSIEITDADGNEFAAGQRVVATNEKIAAIRKEAQGGAGENRWIYPDQENTTMAAARQIRSYKTFDFNNLGTVVIWVRIDQIVADIIAGSELKKGDMVIRAGDRIIYPDSGESIDVTGFGIIDRNGYMIKKVAGKSFFFSQFHSTTFENWVYYSLVPFDAIFNKIILMKQILLISFIASLLILLGLAVKFSRSITKPMDDLMAKMKEFPKSDLTQSKFEIVEVELLPMDEVGQLHRTFRMMIQQINELITENYAKQLTIRDAQFKALQAQINPHFLYNTLESINWLAKGNGQPQISKMVESLGFLLRNSISLQDTLITVKDELEVVLNYITIQKFRFEERLQFHMEFLEPIGHHRIPKLTLQPLVENAIHYALEPMIEPCTITIRAVEEPSRLVLIVEDNGPGMTPEQLDQVRKGEMRTASKGIGLKNIEERIVIAFGETYGIQVDSEHGKGTRISIYIPYYLGG</sequence>
<dbReference type="InterPro" id="IPR050640">
    <property type="entry name" value="Bact_2-comp_sensor_kinase"/>
</dbReference>
<dbReference type="InterPro" id="IPR003594">
    <property type="entry name" value="HATPase_dom"/>
</dbReference>
<keyword evidence="11 12" id="KW-0472">Membrane</keyword>
<dbReference type="Gene3D" id="6.10.340.10">
    <property type="match status" value="1"/>
</dbReference>
<keyword evidence="10" id="KW-0902">Two-component regulatory system</keyword>
<evidence type="ECO:0000256" key="7">
    <source>
        <dbReference type="ARBA" id="ARBA00022741"/>
    </source>
</evidence>
<evidence type="ECO:0000256" key="12">
    <source>
        <dbReference type="SAM" id="Phobius"/>
    </source>
</evidence>
<dbReference type="PRINTS" id="PR00344">
    <property type="entry name" value="BCTRLSENSOR"/>
</dbReference>
<evidence type="ECO:0000256" key="1">
    <source>
        <dbReference type="ARBA" id="ARBA00000085"/>
    </source>
</evidence>
<evidence type="ECO:0000313" key="15">
    <source>
        <dbReference type="EMBL" id="QGQ99928.1"/>
    </source>
</evidence>
<accession>A0A6B8RY95</accession>
<dbReference type="AlphaFoldDB" id="A0A6B8RY95"/>
<dbReference type="InterPro" id="IPR010559">
    <property type="entry name" value="Sig_transdc_His_kin_internal"/>
</dbReference>
<protein>
    <recommendedName>
        <fullName evidence="3">histidine kinase</fullName>
        <ecNumber evidence="3">2.7.13.3</ecNumber>
    </recommendedName>
</protein>
<keyword evidence="8 15" id="KW-0418">Kinase</keyword>
<dbReference type="InterPro" id="IPR036890">
    <property type="entry name" value="HATPase_C_sf"/>
</dbReference>
<name>A0A6B8RY95_9BACL</name>
<dbReference type="SUPFAM" id="SSF55874">
    <property type="entry name" value="ATPase domain of HSP90 chaperone/DNA topoisomerase II/histidine kinase"/>
    <property type="match status" value="1"/>
</dbReference>
<keyword evidence="12" id="KW-1133">Transmembrane helix</keyword>
<keyword evidence="5" id="KW-0597">Phosphoprotein</keyword>
<dbReference type="PANTHER" id="PTHR34220">
    <property type="entry name" value="SENSOR HISTIDINE KINASE YPDA"/>
    <property type="match status" value="1"/>
</dbReference>
<keyword evidence="4" id="KW-1003">Cell membrane</keyword>
<feature type="domain" description="Histidine kinase" evidence="13">
    <location>
        <begin position="455"/>
        <end position="557"/>
    </location>
</feature>
<dbReference type="Pfam" id="PF02518">
    <property type="entry name" value="HATPase_c"/>
    <property type="match status" value="1"/>
</dbReference>
<dbReference type="PROSITE" id="PS50109">
    <property type="entry name" value="HIS_KIN"/>
    <property type="match status" value="1"/>
</dbReference>
<dbReference type="PANTHER" id="PTHR34220:SF7">
    <property type="entry name" value="SENSOR HISTIDINE KINASE YPDA"/>
    <property type="match status" value="1"/>
</dbReference>
<evidence type="ECO:0000313" key="16">
    <source>
        <dbReference type="Proteomes" id="UP000426246"/>
    </source>
</evidence>
<dbReference type="KEGG" id="ppsc:EHS13_02420"/>
<dbReference type="InterPro" id="IPR004358">
    <property type="entry name" value="Sig_transdc_His_kin-like_C"/>
</dbReference>
<dbReference type="GO" id="GO:0005524">
    <property type="term" value="F:ATP binding"/>
    <property type="evidence" value="ECO:0007669"/>
    <property type="project" value="UniProtKB-KW"/>
</dbReference>
<evidence type="ECO:0000256" key="11">
    <source>
        <dbReference type="ARBA" id="ARBA00023136"/>
    </source>
</evidence>
<comment type="catalytic activity">
    <reaction evidence="1">
        <text>ATP + protein L-histidine = ADP + protein N-phospho-L-histidine.</text>
        <dbReference type="EC" id="2.7.13.3"/>
    </reaction>
</comment>
<organism evidence="15 16">
    <name type="scientific">Paenibacillus psychroresistens</name>
    <dbReference type="NCBI Taxonomy" id="1778678"/>
    <lineage>
        <taxon>Bacteria</taxon>
        <taxon>Bacillati</taxon>
        <taxon>Bacillota</taxon>
        <taxon>Bacilli</taxon>
        <taxon>Bacillales</taxon>
        <taxon>Paenibacillaceae</taxon>
        <taxon>Paenibacillus</taxon>
    </lineage>
</organism>
<evidence type="ECO:0000256" key="10">
    <source>
        <dbReference type="ARBA" id="ARBA00023012"/>
    </source>
</evidence>
<evidence type="ECO:0000259" key="14">
    <source>
        <dbReference type="PROSITE" id="PS50885"/>
    </source>
</evidence>
<comment type="subcellular location">
    <subcellularLocation>
        <location evidence="2">Cell membrane</location>
        <topology evidence="2">Multi-pass membrane protein</topology>
    </subcellularLocation>
</comment>
<proteinExistence type="predicted"/>
<dbReference type="Gene3D" id="3.30.565.10">
    <property type="entry name" value="Histidine kinase-like ATPase, C-terminal domain"/>
    <property type="match status" value="1"/>
</dbReference>
<feature type="domain" description="HAMP" evidence="14">
    <location>
        <begin position="286"/>
        <end position="344"/>
    </location>
</feature>
<reference evidence="16" key="1">
    <citation type="submission" date="2018-11" db="EMBL/GenBank/DDBJ databases">
        <title>Complete genome sequence of Paenibacillus sp. ML311-T8.</title>
        <authorList>
            <person name="Nam Y.-D."/>
            <person name="Kang J."/>
            <person name="Chung W.-H."/>
            <person name="Park Y.S."/>
        </authorList>
    </citation>
    <scope>NUCLEOTIDE SEQUENCE [LARGE SCALE GENOMIC DNA]</scope>
    <source>
        <strain evidence="16">ML311-T8</strain>
    </source>
</reference>
<evidence type="ECO:0000256" key="4">
    <source>
        <dbReference type="ARBA" id="ARBA00022475"/>
    </source>
</evidence>
<dbReference type="Pfam" id="PF06580">
    <property type="entry name" value="His_kinase"/>
    <property type="match status" value="1"/>
</dbReference>
<evidence type="ECO:0000256" key="9">
    <source>
        <dbReference type="ARBA" id="ARBA00022840"/>
    </source>
</evidence>
<gene>
    <name evidence="15" type="ORF">EHS13_02420</name>
</gene>
<dbReference type="InterPro" id="IPR005467">
    <property type="entry name" value="His_kinase_dom"/>
</dbReference>
<dbReference type="InterPro" id="IPR003660">
    <property type="entry name" value="HAMP_dom"/>
</dbReference>